<dbReference type="InterPro" id="IPR000878">
    <property type="entry name" value="4pyrrol_Mease"/>
</dbReference>
<dbReference type="GO" id="GO:0008168">
    <property type="term" value="F:methyltransferase activity"/>
    <property type="evidence" value="ECO:0007669"/>
    <property type="project" value="UniProtKB-KW"/>
</dbReference>
<dbReference type="InterPro" id="IPR014777">
    <property type="entry name" value="4pyrrole_Mease_sub1"/>
</dbReference>
<reference evidence="3" key="1">
    <citation type="submission" date="2023-07" db="EMBL/GenBank/DDBJ databases">
        <title>30 novel species of actinomycetes from the DSMZ collection.</title>
        <authorList>
            <person name="Nouioui I."/>
        </authorList>
    </citation>
    <scope>NUCLEOTIDE SEQUENCE [LARGE SCALE GENOMIC DNA]</scope>
    <source>
        <strain evidence="3">DSM 44917</strain>
    </source>
</reference>
<keyword evidence="2" id="KW-0489">Methyltransferase</keyword>
<evidence type="ECO:0000259" key="1">
    <source>
        <dbReference type="Pfam" id="PF00590"/>
    </source>
</evidence>
<proteinExistence type="predicted"/>
<organism evidence="2 3">
    <name type="scientific">Streptomyces boetiae</name>
    <dbReference type="NCBI Taxonomy" id="3075541"/>
    <lineage>
        <taxon>Bacteria</taxon>
        <taxon>Bacillati</taxon>
        <taxon>Actinomycetota</taxon>
        <taxon>Actinomycetes</taxon>
        <taxon>Kitasatosporales</taxon>
        <taxon>Streptomycetaceae</taxon>
        <taxon>Streptomyces</taxon>
    </lineage>
</organism>
<evidence type="ECO:0000313" key="2">
    <source>
        <dbReference type="EMBL" id="MDT0305430.1"/>
    </source>
</evidence>
<dbReference type="RefSeq" id="WP_311628341.1">
    <property type="nucleotide sequence ID" value="NZ_JAVREN010000001.1"/>
</dbReference>
<evidence type="ECO:0000313" key="3">
    <source>
        <dbReference type="Proteomes" id="UP001183388"/>
    </source>
</evidence>
<dbReference type="Proteomes" id="UP001183388">
    <property type="component" value="Unassembled WGS sequence"/>
</dbReference>
<gene>
    <name evidence="2" type="ORF">RM780_00420</name>
</gene>
<dbReference type="Pfam" id="PF00590">
    <property type="entry name" value="TP_methylase"/>
    <property type="match status" value="1"/>
</dbReference>
<keyword evidence="2" id="KW-0808">Transferase</keyword>
<sequence>MPQGTSRARISVVGIGTVSLMQMTREADAVLGDAHTLLVLHGQSLVLDSLRKRYGTEVIDLSAAYAEDKPRSETYTEVAAAVVAAAVRDGGRHAAFVTSGHPLVLVTPTQLILKEAVSRGIPVNRVPGVSSLDTVWADIGFDPGPDGALMFEATSLLLRRYPLSPSVPLFLWQVNTVETALYSTRKNRPERFSRLQEYLLRFYPPDHVAVLVHSASLPITRSRLAEVRLGELGRLAEIATSQHILYVPPAARQAVADQELARAVTRADHLHGLIDPA</sequence>
<dbReference type="Gene3D" id="3.40.1010.10">
    <property type="entry name" value="Cobalt-precorrin-4 Transmethylase, Domain 1"/>
    <property type="match status" value="1"/>
</dbReference>
<feature type="domain" description="Tetrapyrrole methylase" evidence="1">
    <location>
        <begin position="10"/>
        <end position="229"/>
    </location>
</feature>
<dbReference type="GO" id="GO:0032259">
    <property type="term" value="P:methylation"/>
    <property type="evidence" value="ECO:0007669"/>
    <property type="project" value="UniProtKB-KW"/>
</dbReference>
<dbReference type="SUPFAM" id="SSF53790">
    <property type="entry name" value="Tetrapyrrole methylase"/>
    <property type="match status" value="1"/>
</dbReference>
<dbReference type="InterPro" id="IPR035996">
    <property type="entry name" value="4pyrrol_Methylase_sf"/>
</dbReference>
<protein>
    <submittedName>
        <fullName evidence="2">SAM-dependent methyltransferase</fullName>
    </submittedName>
</protein>
<comment type="caution">
    <text evidence="2">The sequence shown here is derived from an EMBL/GenBank/DDBJ whole genome shotgun (WGS) entry which is preliminary data.</text>
</comment>
<name>A0ABU2L1M9_9ACTN</name>
<keyword evidence="3" id="KW-1185">Reference proteome</keyword>
<dbReference type="CDD" id="cd19916">
    <property type="entry name" value="OphMA_like"/>
    <property type="match status" value="1"/>
</dbReference>
<accession>A0ABU2L1M9</accession>
<dbReference type="EMBL" id="JAVREN010000001">
    <property type="protein sequence ID" value="MDT0305430.1"/>
    <property type="molecule type" value="Genomic_DNA"/>
</dbReference>